<sequence>MKKLIFSFVIMYFTNVDFALKEETSGHNQQKNNDPCGKSREYSTRDNKRLIETFKLLHYLCKPFT</sequence>
<evidence type="ECO:0000313" key="2">
    <source>
        <dbReference type="EMBL" id="PIR96670.1"/>
    </source>
</evidence>
<accession>A0A2H0VEH2</accession>
<name>A0A2H0VEH2_9BACT</name>
<evidence type="ECO:0000256" key="1">
    <source>
        <dbReference type="SAM" id="MobiDB-lite"/>
    </source>
</evidence>
<gene>
    <name evidence="2" type="ORF">COT91_05405</name>
</gene>
<dbReference type="Proteomes" id="UP000230557">
    <property type="component" value="Unassembled WGS sequence"/>
</dbReference>
<protein>
    <submittedName>
        <fullName evidence="2">Uncharacterized protein</fullName>
    </submittedName>
</protein>
<reference evidence="3" key="1">
    <citation type="submission" date="2017-09" db="EMBL/GenBank/DDBJ databases">
        <title>Depth-based differentiation of microbial function through sediment-hosted aquifers and enrichment of novel symbionts in the deep terrestrial subsurface.</title>
        <authorList>
            <person name="Probst A.J."/>
            <person name="Ladd B."/>
            <person name="Jarett J.K."/>
            <person name="Geller-Mcgrath D.E."/>
            <person name="Sieber C.M.K."/>
            <person name="Emerson J.B."/>
            <person name="Anantharaman K."/>
            <person name="Thomas B.C."/>
            <person name="Malmstrom R."/>
            <person name="Stieglmeier M."/>
            <person name="Klingl A."/>
            <person name="Woyke T."/>
            <person name="Ryan C.M."/>
            <person name="Banfield J.F."/>
        </authorList>
    </citation>
    <scope>NUCLEOTIDE SEQUENCE [LARGE SCALE GENOMIC DNA]</scope>
</reference>
<dbReference type="AlphaFoldDB" id="A0A2H0VEH2"/>
<dbReference type="EMBL" id="PFAJ01000070">
    <property type="protein sequence ID" value="PIR96670.1"/>
    <property type="molecule type" value="Genomic_DNA"/>
</dbReference>
<feature type="region of interest" description="Disordered" evidence="1">
    <location>
        <begin position="23"/>
        <end position="43"/>
    </location>
</feature>
<organism evidence="2 3">
    <name type="scientific">Candidatus Doudnabacteria bacterium CG10_big_fil_rev_8_21_14_0_10_41_10</name>
    <dbReference type="NCBI Taxonomy" id="1974551"/>
    <lineage>
        <taxon>Bacteria</taxon>
        <taxon>Candidatus Doudnaibacteriota</taxon>
    </lineage>
</organism>
<comment type="caution">
    <text evidence="2">The sequence shown here is derived from an EMBL/GenBank/DDBJ whole genome shotgun (WGS) entry which is preliminary data.</text>
</comment>
<proteinExistence type="predicted"/>
<evidence type="ECO:0000313" key="3">
    <source>
        <dbReference type="Proteomes" id="UP000230557"/>
    </source>
</evidence>